<organism evidence="1 2">
    <name type="scientific">Quadrisphaera setariae</name>
    <dbReference type="NCBI Taxonomy" id="2593304"/>
    <lineage>
        <taxon>Bacteria</taxon>
        <taxon>Bacillati</taxon>
        <taxon>Actinomycetota</taxon>
        <taxon>Actinomycetes</taxon>
        <taxon>Kineosporiales</taxon>
        <taxon>Kineosporiaceae</taxon>
        <taxon>Quadrisphaera</taxon>
    </lineage>
</organism>
<proteinExistence type="predicted"/>
<dbReference type="AlphaFoldDB" id="A0A5C8Z458"/>
<reference evidence="1 2" key="1">
    <citation type="submission" date="2019-07" db="EMBL/GenBank/DDBJ databases">
        <title>Quadrisphaera sp. strain DD2A genome sequencing and assembly.</title>
        <authorList>
            <person name="Kim I."/>
        </authorList>
    </citation>
    <scope>NUCLEOTIDE SEQUENCE [LARGE SCALE GENOMIC DNA]</scope>
    <source>
        <strain evidence="1 2">DD2A</strain>
    </source>
</reference>
<dbReference type="RefSeq" id="WP_147927652.1">
    <property type="nucleotide sequence ID" value="NZ_VKAC01000011.1"/>
</dbReference>
<keyword evidence="2" id="KW-1185">Reference proteome</keyword>
<evidence type="ECO:0000313" key="2">
    <source>
        <dbReference type="Proteomes" id="UP000321234"/>
    </source>
</evidence>
<protein>
    <submittedName>
        <fullName evidence="1">Uncharacterized protein</fullName>
    </submittedName>
</protein>
<comment type="caution">
    <text evidence="1">The sequence shown here is derived from an EMBL/GenBank/DDBJ whole genome shotgun (WGS) entry which is preliminary data.</text>
</comment>
<gene>
    <name evidence="1" type="ORF">FMM08_17420</name>
</gene>
<sequence length="149" mass="15820">MSEQRRPRPAGEVLQGARATWGTLLLVAPGPVLRLVGEHDPDPRSRTVVRVLGARHLLQAGFSGRTPSRATLADGAWVDVVHALTALALAAGDRPRARLALLDAVIALSWGTASARAARRVPLQEGRAASRRERLARAVHPLLPGAPPL</sequence>
<dbReference type="Proteomes" id="UP000321234">
    <property type="component" value="Unassembled WGS sequence"/>
</dbReference>
<name>A0A5C8Z458_9ACTN</name>
<dbReference type="OrthoDB" id="4734201at2"/>
<evidence type="ECO:0000313" key="1">
    <source>
        <dbReference type="EMBL" id="TXR52885.1"/>
    </source>
</evidence>
<dbReference type="EMBL" id="VKAC01000011">
    <property type="protein sequence ID" value="TXR52885.1"/>
    <property type="molecule type" value="Genomic_DNA"/>
</dbReference>
<accession>A0A5C8Z458</accession>